<dbReference type="VEuPathDB" id="CryptoDB:Vbra_15701"/>
<evidence type="ECO:0000313" key="2">
    <source>
        <dbReference type="EMBL" id="CEM15071.1"/>
    </source>
</evidence>
<gene>
    <name evidence="2" type="ORF">Vbra_15701</name>
</gene>
<reference evidence="2 3" key="1">
    <citation type="submission" date="2014-11" db="EMBL/GenBank/DDBJ databases">
        <authorList>
            <person name="Zhu J."/>
            <person name="Qi W."/>
            <person name="Song R."/>
        </authorList>
    </citation>
    <scope>NUCLEOTIDE SEQUENCE [LARGE SCALE GENOMIC DNA]</scope>
</reference>
<feature type="region of interest" description="Disordered" evidence="1">
    <location>
        <begin position="1"/>
        <end position="33"/>
    </location>
</feature>
<accession>A0A0G4FM73</accession>
<keyword evidence="3" id="KW-1185">Reference proteome</keyword>
<evidence type="ECO:0000256" key="1">
    <source>
        <dbReference type="SAM" id="MobiDB-lite"/>
    </source>
</evidence>
<dbReference type="EMBL" id="CDMY01000465">
    <property type="protein sequence ID" value="CEM15071.1"/>
    <property type="molecule type" value="Genomic_DNA"/>
</dbReference>
<proteinExistence type="predicted"/>
<protein>
    <submittedName>
        <fullName evidence="2">Uncharacterized protein</fullName>
    </submittedName>
</protein>
<dbReference type="Proteomes" id="UP000041254">
    <property type="component" value="Unassembled WGS sequence"/>
</dbReference>
<evidence type="ECO:0000313" key="3">
    <source>
        <dbReference type="Proteomes" id="UP000041254"/>
    </source>
</evidence>
<dbReference type="AlphaFoldDB" id="A0A0G4FM73"/>
<name>A0A0G4FM73_VITBC</name>
<organism evidence="2 3">
    <name type="scientific">Vitrella brassicaformis (strain CCMP3155)</name>
    <dbReference type="NCBI Taxonomy" id="1169540"/>
    <lineage>
        <taxon>Eukaryota</taxon>
        <taxon>Sar</taxon>
        <taxon>Alveolata</taxon>
        <taxon>Colpodellida</taxon>
        <taxon>Vitrellaceae</taxon>
        <taxon>Vitrella</taxon>
    </lineage>
</organism>
<dbReference type="InParanoid" id="A0A0G4FM73"/>
<sequence>MKRAVSLLHPNVSPPLAEPTNATADSLASRPKVKRHRPTTLFPALERDIQQGHIGADLPTNSTEVLCVFKLPVCGSDMMPRLVDSCRSVSVCRVRLSSSEWRLLEVDLQHTTLINIPQHEDTVCAEREAAADDELAREVCAAMANLDIVTSCRMFWWAFTSITQHEGGGPVRRPCDKALSIVQSLRIPG</sequence>